<name>Q9ZQG0_ARATH</name>
<dbReference type="ExpressionAtlas" id="Q9ZQG0">
    <property type="expression patterns" value="baseline and differential"/>
</dbReference>
<feature type="compositionally biased region" description="Basic residues" evidence="1">
    <location>
        <begin position="413"/>
        <end position="429"/>
    </location>
</feature>
<feature type="compositionally biased region" description="Polar residues" evidence="1">
    <location>
        <begin position="338"/>
        <end position="354"/>
    </location>
</feature>
<evidence type="ECO:0000259" key="2">
    <source>
        <dbReference type="Pfam" id="PF14111"/>
    </source>
</evidence>
<dbReference type="AlphaFoldDB" id="Q9ZQG0"/>
<dbReference type="Pfam" id="PF14392">
    <property type="entry name" value="zf-CCHC_4"/>
    <property type="match status" value="1"/>
</dbReference>
<dbReference type="InterPro" id="IPR025558">
    <property type="entry name" value="DUF4283"/>
</dbReference>
<dbReference type="InterPro" id="IPR025836">
    <property type="entry name" value="Zn_knuckle_CX2CX4HX4C"/>
</dbReference>
<reference key="1">
    <citation type="journal article" date="1999" name="Nature">
        <title>Sequence and analysis of chromosome 2 of the plant Arabidopsis thaliana.</title>
        <authorList>
            <person name="Lin X."/>
            <person name="Kaul S."/>
            <person name="Rounsley S."/>
            <person name="Shea T.P."/>
            <person name="Benito M.I."/>
            <person name="Town C.D."/>
            <person name="Fujii C.Y."/>
            <person name="Mason T."/>
            <person name="Bowman C.L."/>
            <person name="Barnstead M."/>
            <person name="Feldblyum T.V."/>
            <person name="Buell C.R."/>
            <person name="Ketchum K.A."/>
            <person name="Lee J."/>
            <person name="Ronning C.M."/>
            <person name="Koo H.L."/>
            <person name="Moffat K.S."/>
            <person name="Cronin L.A."/>
            <person name="Shen M."/>
            <person name="Pai G."/>
            <person name="Van Aken S."/>
            <person name="Umayam L."/>
            <person name="Tallon L.J."/>
            <person name="Gill J.E."/>
            <person name="Adams M.D."/>
            <person name="Carrera A.J."/>
            <person name="Creasy T.H."/>
            <person name="Goodman H.M."/>
            <person name="Somerville C.R."/>
            <person name="Copenhaver G.P."/>
            <person name="Preuss D."/>
            <person name="Nierman W.C."/>
            <person name="White O."/>
            <person name="Eisen J.A."/>
            <person name="Salzberg S.L."/>
            <person name="Fraser C.M."/>
            <person name="Venter J.C."/>
        </authorList>
    </citation>
    <scope>NUCLEOTIDE SEQUENCE [LARGE SCALE GENOMIC DNA]</scope>
    <source>
        <strain>cv. Columbia</strain>
    </source>
</reference>
<sequence>MDRALMEMSLEEKEEPFEMPDLPEYLSSERNKFSLIGRVLNPACQPMKNLLRNMPRKWQKEGKVKGIALNNERFQFIFDSEHDLEEVLAKGVHTFNDWSIVVDRWYENPPDDYLRYMLLWVQIWNIPVNYNTAKAITKLGDLIGEVKEVVFNPELKQIREFVRVKVLFDVSRPLRRSKVVNFRNGGSATVNFHYERIQKRCYECQRLTHEKDVCPILVKARQDLATARRKGIIIPKATTPPILKESDPLFGVLKESQVGVDPNTGRPRIAPEVLEGMRQYLRVANAEERSVRVDRVIQSVSEAEKDPFTQKTVLRLESLPIVHHDLSKEKGVVFSFDQEGSSSQSGRINLNSSPERIEDSQPERNTSWLREPVKPFVLNEGGSFLALSQPFTDSPTVYSPGLFETGSTGTFQKKAKQRNRPPKHARKPKPRDPHYNVADQKIGKGSASSSKDKRKAVDLGTSTAKFIKLSSTMVVPIEGPSNA</sequence>
<dbReference type="EMBL" id="AC006248">
    <property type="protein sequence ID" value="AAD17396.1"/>
    <property type="molecule type" value="Genomic_DNA"/>
</dbReference>
<feature type="region of interest" description="Disordered" evidence="1">
    <location>
        <begin position="337"/>
        <end position="368"/>
    </location>
</feature>
<dbReference type="PIR" id="A84530">
    <property type="entry name" value="A84530"/>
</dbReference>
<reference evidence="4" key="2">
    <citation type="submission" date="2000-03" db="EMBL/GenBank/DDBJ databases">
        <authorList>
            <person name="Lin X."/>
            <person name="Kaul S."/>
            <person name="Shea T.P."/>
            <person name="Fujii C.Y."/>
            <person name="Shen M."/>
            <person name="VanAken S.E."/>
            <person name="Barnstead M.E."/>
            <person name="Mason T.M."/>
            <person name="Bowman C.L."/>
            <person name="Ronning C.M."/>
            <person name="Benito M.-I."/>
            <person name="Carrera A.J."/>
            <person name="Creasy T.H."/>
            <person name="Buell C.R."/>
            <person name="Town C.D."/>
            <person name="Nierman W.C."/>
            <person name="Fraser C.M."/>
            <person name="Venter J.C."/>
        </authorList>
    </citation>
    <scope>NUCLEOTIDE SEQUENCE</scope>
</reference>
<proteinExistence type="predicted"/>
<protein>
    <submittedName>
        <fullName evidence="4">Putative Ta11-like non-LTR retroelement protein</fullName>
    </submittedName>
</protein>
<feature type="domain" description="Zinc knuckle CX2CX4HX4C" evidence="3">
    <location>
        <begin position="168"/>
        <end position="215"/>
    </location>
</feature>
<evidence type="ECO:0000259" key="3">
    <source>
        <dbReference type="Pfam" id="PF14392"/>
    </source>
</evidence>
<dbReference type="InterPro" id="IPR040256">
    <property type="entry name" value="At4g02000-like"/>
</dbReference>
<evidence type="ECO:0000313" key="4">
    <source>
        <dbReference type="EMBL" id="AAD17396.1"/>
    </source>
</evidence>
<dbReference type="Pfam" id="PF14111">
    <property type="entry name" value="DUF4283"/>
    <property type="match status" value="1"/>
</dbReference>
<feature type="region of interest" description="Disordered" evidence="1">
    <location>
        <begin position="398"/>
        <end position="457"/>
    </location>
</feature>
<dbReference type="PANTHER" id="PTHR31286:SF178">
    <property type="entry name" value="DUF4283 DOMAIN-CONTAINING PROTEIN"/>
    <property type="match status" value="1"/>
</dbReference>
<evidence type="ECO:0000256" key="1">
    <source>
        <dbReference type="SAM" id="MobiDB-lite"/>
    </source>
</evidence>
<dbReference type="PANTHER" id="PTHR31286">
    <property type="entry name" value="GLYCINE-RICH CELL WALL STRUCTURAL PROTEIN 1.8-LIKE"/>
    <property type="match status" value="1"/>
</dbReference>
<accession>Q9ZQG0</accession>
<feature type="domain" description="DUF4283" evidence="2">
    <location>
        <begin position="28"/>
        <end position="107"/>
    </location>
</feature>
<reference evidence="4" key="3">
    <citation type="submission" date="2002-02" db="EMBL/GenBank/DDBJ databases">
        <authorList>
            <person name="Town C.D."/>
            <person name="Kaul S."/>
        </authorList>
    </citation>
    <scope>NUCLEOTIDE SEQUENCE</scope>
</reference>
<organism evidence="4">
    <name type="scientific">Arabidopsis thaliana</name>
    <name type="common">Mouse-ear cress</name>
    <dbReference type="NCBI Taxonomy" id="3702"/>
    <lineage>
        <taxon>Eukaryota</taxon>
        <taxon>Viridiplantae</taxon>
        <taxon>Streptophyta</taxon>
        <taxon>Embryophyta</taxon>
        <taxon>Tracheophyta</taxon>
        <taxon>Spermatophyta</taxon>
        <taxon>Magnoliopsida</taxon>
        <taxon>eudicotyledons</taxon>
        <taxon>Gunneridae</taxon>
        <taxon>Pentapetalae</taxon>
        <taxon>rosids</taxon>
        <taxon>malvids</taxon>
        <taxon>Brassicales</taxon>
        <taxon>Brassicaceae</taxon>
        <taxon>Camelineae</taxon>
        <taxon>Arabidopsis</taxon>
    </lineage>
</organism>